<dbReference type="InterPro" id="IPR005016">
    <property type="entry name" value="TDE1/TMS"/>
</dbReference>
<feature type="transmembrane region" description="Helical" evidence="7">
    <location>
        <begin position="450"/>
        <end position="472"/>
    </location>
</feature>
<sequence>MGCCTSQIACCCGPASCALCCESLPPINESTGTRAMYVGFLTFSFLVQCIMLIPGLKTLVEETFVDIPEFCVDLHPHDYCTRLSGYRAVYRVSLAVVAFHVLMMLLTAFVPSSNHWRASIQNGYWLFKVVVLAGLGVASFYVPRDLSKYWMYVGLAGGAAFIILQLIMLVDFTHAWNATWVGRKRGKRNSCGVFATILVALFLFVVAVLGMVVLFVFYGLGDCTTNHIFIGVNTGLCFLLTFLTILPCTEKRNPNAGLLQASVICCYVVYLTWAGLTSEPPEEVQSPIAGLRQVGQVMALVASSPEDVEPQTHEVVNQLDSLPAADQNVIYNVTCRPDPSFPEIDNVAAYVGIFIMFVMAVYASVRTSHSAHKLGIRKEGKSFFCCIIRKRDNPSEHGGQKVIQNEAQEVVYSYAFFHFVFCLAALYVVMQITSWYNPWVADLSKFGLNWAAVWVKMASSWVCVAIYIYSLFIPRFCFGRNLAFPYKVEEEEIGGGDDFDGSLDEAEIHMIEESTEPGPSQKRVRSMSEQSLRSGSRSPNRNWSRGSQNFITSTSKENISLKDYKGSKESITALRKGSKENICFHNLKDSKENLSGVGFQKGSRENLAWLAMLKGSKENLARMKALSQENVRSKHSSQEGLRVKRSCSREQVQPMTPTSPYREDAPITISGGAKQMIKNKKQLGKAGGGSREQLNARIRSKSESQTSLPEASTSNKSPGKRPYSHTPV</sequence>
<evidence type="ECO:0000256" key="3">
    <source>
        <dbReference type="ARBA" id="ARBA00022692"/>
    </source>
</evidence>
<keyword evidence="5 7" id="KW-0472">Membrane</keyword>
<comment type="caution">
    <text evidence="8">The sequence shown here is derived from an EMBL/GenBank/DDBJ whole genome shotgun (WGS) entry which is preliminary data.</text>
</comment>
<feature type="region of interest" description="Disordered" evidence="6">
    <location>
        <begin position="512"/>
        <end position="549"/>
    </location>
</feature>
<feature type="compositionally biased region" description="Polar residues" evidence="6">
    <location>
        <begin position="527"/>
        <end position="549"/>
    </location>
</feature>
<keyword evidence="3 7" id="KW-0812">Transmembrane</keyword>
<feature type="compositionally biased region" description="Polar residues" evidence="6">
    <location>
        <begin position="649"/>
        <end position="659"/>
    </location>
</feature>
<evidence type="ECO:0000313" key="8">
    <source>
        <dbReference type="EMBL" id="KAK3758071.1"/>
    </source>
</evidence>
<feature type="transmembrane region" description="Helical" evidence="7">
    <location>
        <begin position="191"/>
        <end position="220"/>
    </location>
</feature>
<accession>A0AAE1D5G4</accession>
<feature type="transmembrane region" description="Helical" evidence="7">
    <location>
        <begin position="410"/>
        <end position="430"/>
    </location>
</feature>
<evidence type="ECO:0000256" key="6">
    <source>
        <dbReference type="SAM" id="MobiDB-lite"/>
    </source>
</evidence>
<evidence type="ECO:0008006" key="10">
    <source>
        <dbReference type="Google" id="ProtNLM"/>
    </source>
</evidence>
<feature type="transmembrane region" description="Helical" evidence="7">
    <location>
        <begin position="258"/>
        <end position="276"/>
    </location>
</feature>
<dbReference type="GO" id="GO:0016020">
    <property type="term" value="C:membrane"/>
    <property type="evidence" value="ECO:0007669"/>
    <property type="project" value="UniProtKB-SubCell"/>
</dbReference>
<dbReference type="Proteomes" id="UP001283361">
    <property type="component" value="Unassembled WGS sequence"/>
</dbReference>
<comment type="similarity">
    <text evidence="2">Belongs to the TDE1 family.</text>
</comment>
<evidence type="ECO:0000313" key="9">
    <source>
        <dbReference type="Proteomes" id="UP001283361"/>
    </source>
</evidence>
<feature type="transmembrane region" description="Helical" evidence="7">
    <location>
        <begin position="35"/>
        <end position="56"/>
    </location>
</feature>
<evidence type="ECO:0000256" key="5">
    <source>
        <dbReference type="ARBA" id="ARBA00023136"/>
    </source>
</evidence>
<feature type="compositionally biased region" description="Polar residues" evidence="6">
    <location>
        <begin position="703"/>
        <end position="717"/>
    </location>
</feature>
<name>A0AAE1D5G4_9GAST</name>
<proteinExistence type="inferred from homology"/>
<feature type="transmembrane region" description="Helical" evidence="7">
    <location>
        <begin position="226"/>
        <end position="246"/>
    </location>
</feature>
<dbReference type="AlphaFoldDB" id="A0AAE1D5G4"/>
<feature type="transmembrane region" description="Helical" evidence="7">
    <location>
        <begin position="347"/>
        <end position="365"/>
    </location>
</feature>
<keyword evidence="9" id="KW-1185">Reference proteome</keyword>
<feature type="transmembrane region" description="Helical" evidence="7">
    <location>
        <begin position="88"/>
        <end position="111"/>
    </location>
</feature>
<dbReference type="PANTHER" id="PTHR10383:SF9">
    <property type="entry name" value="SERINE INCORPORATOR, ISOFORM F"/>
    <property type="match status" value="1"/>
</dbReference>
<gene>
    <name evidence="8" type="ORF">RRG08_006649</name>
</gene>
<dbReference type="PANTHER" id="PTHR10383">
    <property type="entry name" value="SERINE INCORPORATOR"/>
    <property type="match status" value="1"/>
</dbReference>
<keyword evidence="4 7" id="KW-1133">Transmembrane helix</keyword>
<feature type="transmembrane region" description="Helical" evidence="7">
    <location>
        <begin position="123"/>
        <end position="143"/>
    </location>
</feature>
<evidence type="ECO:0000256" key="4">
    <source>
        <dbReference type="ARBA" id="ARBA00022989"/>
    </source>
</evidence>
<protein>
    <recommendedName>
        <fullName evidence="10">Serine incorporator 5</fullName>
    </recommendedName>
</protein>
<evidence type="ECO:0000256" key="1">
    <source>
        <dbReference type="ARBA" id="ARBA00004141"/>
    </source>
</evidence>
<feature type="compositionally biased region" description="Basic residues" evidence="6">
    <location>
        <begin position="718"/>
        <end position="728"/>
    </location>
</feature>
<evidence type="ECO:0000256" key="7">
    <source>
        <dbReference type="SAM" id="Phobius"/>
    </source>
</evidence>
<reference evidence="8" key="1">
    <citation type="journal article" date="2023" name="G3 (Bethesda)">
        <title>A reference genome for the long-term kleptoplast-retaining sea slug Elysia crispata morphotype clarki.</title>
        <authorList>
            <person name="Eastman K.E."/>
            <person name="Pendleton A.L."/>
            <person name="Shaikh M.A."/>
            <person name="Suttiyut T."/>
            <person name="Ogas R."/>
            <person name="Tomko P."/>
            <person name="Gavelis G."/>
            <person name="Widhalm J.R."/>
            <person name="Wisecaver J.H."/>
        </authorList>
    </citation>
    <scope>NUCLEOTIDE SEQUENCE</scope>
    <source>
        <strain evidence="8">ECLA1</strain>
    </source>
</reference>
<dbReference type="EMBL" id="JAWDGP010005301">
    <property type="protein sequence ID" value="KAK3758071.1"/>
    <property type="molecule type" value="Genomic_DNA"/>
</dbReference>
<comment type="subcellular location">
    <subcellularLocation>
        <location evidence="1">Membrane</location>
        <topology evidence="1">Multi-pass membrane protein</topology>
    </subcellularLocation>
</comment>
<feature type="transmembrane region" description="Helical" evidence="7">
    <location>
        <begin position="149"/>
        <end position="170"/>
    </location>
</feature>
<dbReference type="Pfam" id="PF03348">
    <property type="entry name" value="Serinc"/>
    <property type="match status" value="1"/>
</dbReference>
<feature type="region of interest" description="Disordered" evidence="6">
    <location>
        <begin position="627"/>
        <end position="728"/>
    </location>
</feature>
<organism evidence="8 9">
    <name type="scientific">Elysia crispata</name>
    <name type="common">lettuce slug</name>
    <dbReference type="NCBI Taxonomy" id="231223"/>
    <lineage>
        <taxon>Eukaryota</taxon>
        <taxon>Metazoa</taxon>
        <taxon>Spiralia</taxon>
        <taxon>Lophotrochozoa</taxon>
        <taxon>Mollusca</taxon>
        <taxon>Gastropoda</taxon>
        <taxon>Heterobranchia</taxon>
        <taxon>Euthyneura</taxon>
        <taxon>Panpulmonata</taxon>
        <taxon>Sacoglossa</taxon>
        <taxon>Placobranchoidea</taxon>
        <taxon>Plakobranchidae</taxon>
        <taxon>Elysia</taxon>
    </lineage>
</organism>
<evidence type="ECO:0000256" key="2">
    <source>
        <dbReference type="ARBA" id="ARBA00006665"/>
    </source>
</evidence>